<organism evidence="2">
    <name type="scientific">uncultured Caudovirales phage</name>
    <dbReference type="NCBI Taxonomy" id="2100421"/>
    <lineage>
        <taxon>Viruses</taxon>
        <taxon>Duplodnaviria</taxon>
        <taxon>Heunggongvirae</taxon>
        <taxon>Uroviricota</taxon>
        <taxon>Caudoviricetes</taxon>
        <taxon>Peduoviridae</taxon>
        <taxon>Maltschvirus</taxon>
        <taxon>Maltschvirus maltsch</taxon>
    </lineage>
</organism>
<dbReference type="EMBL" id="LR797426">
    <property type="protein sequence ID" value="CAB4215703.1"/>
    <property type="molecule type" value="Genomic_DNA"/>
</dbReference>
<gene>
    <name evidence="2" type="ORF">UFOVP1108_10</name>
    <name evidence="3" type="ORF">UFOVP1377_14</name>
    <name evidence="4" type="ORF">UFOVP1472_37</name>
    <name evidence="1" type="ORF">UFOVP604_10</name>
</gene>
<reference evidence="2" key="1">
    <citation type="submission" date="2020-05" db="EMBL/GenBank/DDBJ databases">
        <authorList>
            <person name="Chiriac C."/>
            <person name="Salcher M."/>
            <person name="Ghai R."/>
            <person name="Kavagutti S V."/>
        </authorList>
    </citation>
    <scope>NUCLEOTIDE SEQUENCE</scope>
</reference>
<dbReference type="EMBL" id="LR797051">
    <property type="protein sequence ID" value="CAB4183799.1"/>
    <property type="molecule type" value="Genomic_DNA"/>
</dbReference>
<evidence type="ECO:0000313" key="3">
    <source>
        <dbReference type="EMBL" id="CAB4202308.1"/>
    </source>
</evidence>
<accession>A0A6J5QGZ3</accession>
<dbReference type="Pfam" id="PF11134">
    <property type="entry name" value="Phage_stabilise"/>
    <property type="match status" value="1"/>
</dbReference>
<dbReference type="EMBL" id="LR797320">
    <property type="protein sequence ID" value="CAB4202308.1"/>
    <property type="molecule type" value="Genomic_DNA"/>
</dbReference>
<name>A0A6J5QGZ3_9CAUD</name>
<evidence type="ECO:0000313" key="2">
    <source>
        <dbReference type="EMBL" id="CAB4183799.1"/>
    </source>
</evidence>
<protein>
    <submittedName>
        <fullName evidence="2">Bacteriophage P22, Gp10, DNA-stabilising</fullName>
    </submittedName>
</protein>
<proteinExistence type="predicted"/>
<evidence type="ECO:0000313" key="4">
    <source>
        <dbReference type="EMBL" id="CAB4215703.1"/>
    </source>
</evidence>
<dbReference type="EMBL" id="LR796580">
    <property type="protein sequence ID" value="CAB4152445.1"/>
    <property type="molecule type" value="Genomic_DNA"/>
</dbReference>
<dbReference type="InterPro" id="IPR021098">
    <property type="entry name" value="Phage_P22_Gp10"/>
</dbReference>
<sequence>MQIPILNGIYADTTPELRTSYPVNMVPVPIKSGISNGFLRPGDGIVANGTGPGIDRGGINWNGVLYRVMGTKLVEIDSAGAVTILGDVGGPVTQLVTFDYSFDLLAIASGTRLYYWDPVASTLTQVTDPDLGIVLDVVWVDGYFMTTDGEFLVVTELTNPLAVDPFKYGSSEADPDPVVALLKLRNEVYALNRNTIEVFDNVGGDLFPFARIEGAQIQKGVVGTQACCVFIQAIAFLGGGRNEAPGIYVGAAATTQKISTQEIDNLLLNYTEAQLVTVKLEARNDKAHQHLYVHLPDRTIVYDASASEALGEQVWFTLTTTLSGFAQYRARNIVWAYDKWLVGDPQSTSIGYFVQDTGYHWGEQVRWEFGTLIVYNESNGAIFNELELVSLTGSVAIGTNPQISTSYSVDGKAYSQERSISVGTTGSNKRLAWFQQGHMRNWRIQRFRGDSDAHVSFIRLEAQIEPLAF</sequence>
<evidence type="ECO:0000313" key="1">
    <source>
        <dbReference type="EMBL" id="CAB4152445.1"/>
    </source>
</evidence>